<proteinExistence type="inferred from homology"/>
<organism evidence="10 11">
    <name type="scientific">Flexistipes sinusarabici (strain ATCC 49648 / DSM 4947 / MAS 10)</name>
    <dbReference type="NCBI Taxonomy" id="717231"/>
    <lineage>
        <taxon>Bacteria</taxon>
        <taxon>Pseudomonadati</taxon>
        <taxon>Deferribacterota</taxon>
        <taxon>Deferribacteres</taxon>
        <taxon>Deferribacterales</taxon>
        <taxon>Flexistipitaceae</taxon>
        <taxon>Flexistipes</taxon>
    </lineage>
</organism>
<dbReference type="KEGG" id="fsi:Flexsi_1340"/>
<evidence type="ECO:0000256" key="1">
    <source>
        <dbReference type="ARBA" id="ARBA00006342"/>
    </source>
</evidence>
<dbReference type="GO" id="GO:0051607">
    <property type="term" value="P:defense response to virus"/>
    <property type="evidence" value="ECO:0007669"/>
    <property type="project" value="UniProtKB-KW"/>
</dbReference>
<sequence>MEKLKIKNITGKIVLESGLHISGGDTEMHIGGVDNSVIKDSLSKAPYIPGSSLKGKVRSLLEYFVNAQLKTDGKPLQYNNLENSSDEEEKNIVKLFGTGGSEKNRDNFNPDYAITRVIFSDCYLNKDSEEELLKKVGKLTEIKAENSIDRVNGTAESPRFIERVPKGAIFDFDVSIRLFPKDNEENLMGTLLKGFKLLTFDALGGSGSRGYGKVNMKFDQEETQKQFDSIQI</sequence>
<evidence type="ECO:0000256" key="7">
    <source>
        <dbReference type="ARBA" id="ARBA00023118"/>
    </source>
</evidence>
<dbReference type="InterPro" id="IPR052216">
    <property type="entry name" value="CRISPR_Csm3_endoribonuclease"/>
</dbReference>
<dbReference type="GO" id="GO:0003723">
    <property type="term" value="F:RNA binding"/>
    <property type="evidence" value="ECO:0007669"/>
    <property type="project" value="UniProtKB-KW"/>
</dbReference>
<keyword evidence="4" id="KW-0255">Endonuclease</keyword>
<evidence type="ECO:0000256" key="2">
    <source>
        <dbReference type="ARBA" id="ARBA00022150"/>
    </source>
</evidence>
<evidence type="ECO:0000256" key="4">
    <source>
        <dbReference type="ARBA" id="ARBA00022759"/>
    </source>
</evidence>
<dbReference type="GO" id="GO:0016787">
    <property type="term" value="F:hydrolase activity"/>
    <property type="evidence" value="ECO:0007669"/>
    <property type="project" value="UniProtKB-KW"/>
</dbReference>
<reference evidence="10 11" key="1">
    <citation type="journal article" date="2011" name="Stand. Genomic Sci.">
        <title>Genome sequence of the moderately thermophilic halophile Flexistipes sinusarabici strain (MAS10).</title>
        <authorList>
            <person name="Lapidus A."/>
            <person name="Chertkov O."/>
            <person name="Nolan M."/>
            <person name="Lucas S."/>
            <person name="Hammon N."/>
            <person name="Deshpande S."/>
            <person name="Cheng J.F."/>
            <person name="Tapia R."/>
            <person name="Han C."/>
            <person name="Goodwin L."/>
            <person name="Pitluck S."/>
            <person name="Liolios K."/>
            <person name="Pagani I."/>
            <person name="Ivanova N."/>
            <person name="Huntemann M."/>
            <person name="Mavromatis K."/>
            <person name="Mikhailova N."/>
            <person name="Pati A."/>
            <person name="Chen A."/>
            <person name="Palaniappan K."/>
            <person name="Land M."/>
            <person name="Hauser L."/>
            <person name="Brambilla E.M."/>
            <person name="Rohde M."/>
            <person name="Abt B."/>
            <person name="Spring S."/>
            <person name="Goker M."/>
            <person name="Bristow J."/>
            <person name="Eisen J.A."/>
            <person name="Markowitz V."/>
            <person name="Hugenholtz P."/>
            <person name="Kyrpides N.C."/>
            <person name="Klenk H.P."/>
            <person name="Woyke T."/>
        </authorList>
    </citation>
    <scope>NUCLEOTIDE SEQUENCE [LARGE SCALE GENOMIC DNA]</scope>
    <source>
        <strain evidence="11">DSM 4947 / MAS 10</strain>
    </source>
</reference>
<evidence type="ECO:0000313" key="10">
    <source>
        <dbReference type="EMBL" id="AEI14991.1"/>
    </source>
</evidence>
<dbReference type="EMBL" id="CP002858">
    <property type="protein sequence ID" value="AEI14991.1"/>
    <property type="molecule type" value="Genomic_DNA"/>
</dbReference>
<comment type="similarity">
    <text evidence="1">Belongs to the CRISPR-associated Csm3 family.</text>
</comment>
<dbReference type="RefSeq" id="WP_013886475.1">
    <property type="nucleotide sequence ID" value="NC_015672.1"/>
</dbReference>
<gene>
    <name evidence="10" type="ordered locus">Flexsi_1340</name>
</gene>
<dbReference type="Proteomes" id="UP000006621">
    <property type="component" value="Chromosome"/>
</dbReference>
<dbReference type="GO" id="GO:0004519">
    <property type="term" value="F:endonuclease activity"/>
    <property type="evidence" value="ECO:0007669"/>
    <property type="project" value="UniProtKB-KW"/>
</dbReference>
<dbReference type="Pfam" id="PF03787">
    <property type="entry name" value="RAMPs"/>
    <property type="match status" value="1"/>
</dbReference>
<dbReference type="InterPro" id="IPR005537">
    <property type="entry name" value="RAMP_III_fam"/>
</dbReference>
<evidence type="ECO:0000259" key="9">
    <source>
        <dbReference type="Pfam" id="PF03787"/>
    </source>
</evidence>
<accession>F8E7K4</accession>
<evidence type="ECO:0000256" key="8">
    <source>
        <dbReference type="ARBA" id="ARBA00033183"/>
    </source>
</evidence>
<dbReference type="PANTHER" id="PTHR35579">
    <property type="entry name" value="CRISPR SYSTEM CMS ENDORIBONUCLEASE CSM3"/>
    <property type="match status" value="1"/>
</dbReference>
<dbReference type="InterPro" id="IPR013412">
    <property type="entry name" value="CRISPR-assoc_RAMP_Csm3"/>
</dbReference>
<feature type="domain" description="CRISPR type III-associated protein" evidence="9">
    <location>
        <begin position="26"/>
        <end position="214"/>
    </location>
</feature>
<dbReference type="NCBIfam" id="TIGR02582">
    <property type="entry name" value="cas7_TM1809"/>
    <property type="match status" value="1"/>
</dbReference>
<evidence type="ECO:0000256" key="6">
    <source>
        <dbReference type="ARBA" id="ARBA00022884"/>
    </source>
</evidence>
<dbReference type="PANTHER" id="PTHR35579:SF3">
    <property type="entry name" value="CRISPR SYSTEM CMS ENDORIBONUCLEASE CSM3"/>
    <property type="match status" value="1"/>
</dbReference>
<evidence type="ECO:0000256" key="3">
    <source>
        <dbReference type="ARBA" id="ARBA00022722"/>
    </source>
</evidence>
<name>F8E7K4_FLESM</name>
<dbReference type="STRING" id="717231.Flexsi_1340"/>
<reference evidence="11" key="2">
    <citation type="submission" date="2011-06" db="EMBL/GenBank/DDBJ databases">
        <title>The complete genome of Flexistipes sinusarabici DSM 4947.</title>
        <authorList>
            <person name="Lucas S."/>
            <person name="Han J."/>
            <person name="Lapidus A."/>
            <person name="Bruce D."/>
            <person name="Goodwin L."/>
            <person name="Pitluck S."/>
            <person name="Peters L."/>
            <person name="Kyrpides N."/>
            <person name="Mavromatis K."/>
            <person name="Ivanova N."/>
            <person name="Mikhailova N."/>
            <person name="Chertkov O."/>
            <person name="Detter J.C."/>
            <person name="Tapia R."/>
            <person name="Han C."/>
            <person name="Land M."/>
            <person name="Hauser L."/>
            <person name="Markowitz V."/>
            <person name="Cheng J.-F."/>
            <person name="Hugenholtz P."/>
            <person name="Woyke T."/>
            <person name="Wu D."/>
            <person name="Spring S."/>
            <person name="Schroeder M."/>
            <person name="Brambilla E."/>
            <person name="Klenk H.-P."/>
            <person name="Eisen J.A."/>
        </authorList>
    </citation>
    <scope>NUCLEOTIDE SEQUENCE [LARGE SCALE GENOMIC DNA]</scope>
    <source>
        <strain evidence="11">DSM 4947 / MAS 10</strain>
    </source>
</reference>
<dbReference type="OrthoDB" id="9789361at2"/>
<protein>
    <recommendedName>
        <fullName evidence="2">CRISPR system Cms endoribonuclease Csm3</fullName>
    </recommendedName>
    <alternativeName>
        <fullName evidence="8">CRISPR type III A-associated RAMP protein Csm3</fullName>
    </alternativeName>
</protein>
<dbReference type="eggNOG" id="COG1337">
    <property type="taxonomic scope" value="Bacteria"/>
</dbReference>
<evidence type="ECO:0000313" key="11">
    <source>
        <dbReference type="Proteomes" id="UP000006621"/>
    </source>
</evidence>
<keyword evidence="7" id="KW-0051">Antiviral defense</keyword>
<evidence type="ECO:0000256" key="5">
    <source>
        <dbReference type="ARBA" id="ARBA00022801"/>
    </source>
</evidence>
<dbReference type="HOGENOM" id="CLU_067743_0_0_0"/>
<keyword evidence="6" id="KW-0694">RNA-binding</keyword>
<keyword evidence="5" id="KW-0378">Hydrolase</keyword>
<dbReference type="AlphaFoldDB" id="F8E7K4"/>
<keyword evidence="3" id="KW-0540">Nuclease</keyword>
<keyword evidence="11" id="KW-1185">Reference proteome</keyword>